<evidence type="ECO:0000256" key="3">
    <source>
        <dbReference type="SAM" id="SignalP"/>
    </source>
</evidence>
<evidence type="ECO:0000256" key="1">
    <source>
        <dbReference type="ARBA" id="ARBA00022801"/>
    </source>
</evidence>
<accession>A0ABT0L3S5</accession>
<keyword evidence="3" id="KW-0732">Signal</keyword>
<evidence type="ECO:0000313" key="5">
    <source>
        <dbReference type="EMBL" id="MCL1118334.1"/>
    </source>
</evidence>
<dbReference type="Gene3D" id="2.120.10.30">
    <property type="entry name" value="TolB, C-terminal domain"/>
    <property type="match status" value="1"/>
</dbReference>
<feature type="signal peptide" evidence="3">
    <location>
        <begin position="1"/>
        <end position="24"/>
    </location>
</feature>
<organism evidence="5 6">
    <name type="scientific">Shewanella aestuarii</name>
    <dbReference type="NCBI Taxonomy" id="1028752"/>
    <lineage>
        <taxon>Bacteria</taxon>
        <taxon>Pseudomonadati</taxon>
        <taxon>Pseudomonadota</taxon>
        <taxon>Gammaproteobacteria</taxon>
        <taxon>Alteromonadales</taxon>
        <taxon>Shewanellaceae</taxon>
        <taxon>Shewanella</taxon>
    </lineage>
</organism>
<dbReference type="InterPro" id="IPR011042">
    <property type="entry name" value="6-blade_b-propeller_TolB-like"/>
</dbReference>
<dbReference type="InterPro" id="IPR029058">
    <property type="entry name" value="AB_hydrolase_fold"/>
</dbReference>
<dbReference type="Proteomes" id="UP001203212">
    <property type="component" value="Unassembled WGS sequence"/>
</dbReference>
<dbReference type="SUPFAM" id="SSF82171">
    <property type="entry name" value="DPP6 N-terminal domain-like"/>
    <property type="match status" value="1"/>
</dbReference>
<proteinExistence type="predicted"/>
<feature type="domain" description="Peptidase S9 prolyl oligopeptidase catalytic" evidence="4">
    <location>
        <begin position="484"/>
        <end position="683"/>
    </location>
</feature>
<dbReference type="SUPFAM" id="SSF53474">
    <property type="entry name" value="alpha/beta-Hydrolases"/>
    <property type="match status" value="1"/>
</dbReference>
<gene>
    <name evidence="5" type="ORF">L2689_13920</name>
</gene>
<reference evidence="5 6" key="1">
    <citation type="submission" date="2022-01" db="EMBL/GenBank/DDBJ databases">
        <title>Whole genome-based taxonomy of the Shewanellaceae.</title>
        <authorList>
            <person name="Martin-Rodriguez A.J."/>
        </authorList>
    </citation>
    <scope>NUCLEOTIDE SEQUENCE [LARGE SCALE GENOMIC DNA]</scope>
    <source>
        <strain evidence="5 6">JCM 17801</strain>
    </source>
</reference>
<keyword evidence="1" id="KW-0378">Hydrolase</keyword>
<evidence type="ECO:0000259" key="4">
    <source>
        <dbReference type="Pfam" id="PF00326"/>
    </source>
</evidence>
<protein>
    <submittedName>
        <fullName evidence="5">S9 family peptidase</fullName>
    </submittedName>
</protein>
<dbReference type="PANTHER" id="PTHR42776">
    <property type="entry name" value="SERINE PEPTIDASE S9 FAMILY MEMBER"/>
    <property type="match status" value="1"/>
</dbReference>
<keyword evidence="2" id="KW-0720">Serine protease</keyword>
<dbReference type="EMBL" id="JAKILK010000008">
    <property type="protein sequence ID" value="MCL1118334.1"/>
    <property type="molecule type" value="Genomic_DNA"/>
</dbReference>
<keyword evidence="2" id="KW-0645">Protease</keyword>
<feature type="chain" id="PRO_5046353015" evidence="3">
    <location>
        <begin position="25"/>
        <end position="688"/>
    </location>
</feature>
<dbReference type="Pfam" id="PF07676">
    <property type="entry name" value="PD40"/>
    <property type="match status" value="1"/>
</dbReference>
<dbReference type="Pfam" id="PF00326">
    <property type="entry name" value="Peptidase_S9"/>
    <property type="match status" value="1"/>
</dbReference>
<comment type="caution">
    <text evidence="5">The sequence shown here is derived from an EMBL/GenBank/DDBJ whole genome shotgun (WGS) entry which is preliminary data.</text>
</comment>
<name>A0ABT0L3S5_9GAMM</name>
<dbReference type="InterPro" id="IPR011659">
    <property type="entry name" value="WD40"/>
</dbReference>
<dbReference type="RefSeq" id="WP_188842386.1">
    <property type="nucleotide sequence ID" value="NZ_BMOT01000008.1"/>
</dbReference>
<dbReference type="Gene3D" id="3.40.50.1820">
    <property type="entry name" value="alpha/beta hydrolase"/>
    <property type="match status" value="1"/>
</dbReference>
<evidence type="ECO:0000256" key="2">
    <source>
        <dbReference type="ARBA" id="ARBA00022825"/>
    </source>
</evidence>
<keyword evidence="6" id="KW-1185">Reference proteome</keyword>
<dbReference type="PANTHER" id="PTHR42776:SF27">
    <property type="entry name" value="DIPEPTIDYL PEPTIDASE FAMILY MEMBER 6"/>
    <property type="match status" value="1"/>
</dbReference>
<dbReference type="InterPro" id="IPR001375">
    <property type="entry name" value="Peptidase_S9_cat"/>
</dbReference>
<sequence>MRIHSYIGMLAIMLSSSLAVPVEAASPKPPRTHAITIDDFFDIGQMQNVVISPDGKHAVWLESRWDKALDKAQSDLWLINTQDKQTQRLTFSHENESSPAWSHDSRFIYFMSSQQKEDAKAPFNGKNQVFRIALSNFAMQPITAEDLGVNAFQLSADSKSLYFLGNKQSVDTDIWADLRASHATPQYAHGKRNTNPLKVLSLSSFKQRTLIDDDKVVWEFNVNDSGSKIARITTSDNELIFLEGWSDIEIFDVSSASNTVLDDQLWRQHAPSPYGWLLGLDWHQDNQQLAFRIDFDGYPGKLFIANTQLSTPILEVKTVGKTTLQGGDIQWRPKSNEICYLGAQLARTKLLCSQINKGKLGNTRNVLAGDTVVGSYSFNASGKQVAFSHNSLTHFHDLFIADADHRRSQFKRLSNINPQVDSWQLPQISVVSWQAPDGSTVEGILELPYGYKAGNGKLPLVVQLHGGPTSATPYSLQHRSYGRATFAANGWALLSPNYRGSTGYGDKFLTDLIGNEHQIEVADIMAGVDKLIADGIVDNNKMAVMGWSNGGYLTNALISTTNRFKAASSGAGVFDQRLQWMLEDTPGHVLNFMQGLPWEQPEAYDKASSLTYADKITTPTLIHIGENDHRVPVGHAQGLYRSLKHYLNIPVELIVYPGEGHGLNHYQHRKAKMEWDKQWFEYYVLAKE</sequence>
<evidence type="ECO:0000313" key="6">
    <source>
        <dbReference type="Proteomes" id="UP001203212"/>
    </source>
</evidence>